<evidence type="ECO:0000259" key="8">
    <source>
        <dbReference type="Pfam" id="PF02562"/>
    </source>
</evidence>
<comment type="similarity">
    <text evidence="2">Belongs to the PhoH family.</text>
</comment>
<accession>A0A2N1PT74</accession>
<proteinExistence type="inferred from homology"/>
<evidence type="ECO:0000256" key="2">
    <source>
        <dbReference type="ARBA" id="ARBA00010393"/>
    </source>
</evidence>
<dbReference type="Pfam" id="PF02562">
    <property type="entry name" value="PhoH"/>
    <property type="match status" value="1"/>
</dbReference>
<dbReference type="AlphaFoldDB" id="A0A2N1PT74"/>
<feature type="compositionally biased region" description="Basic and acidic residues" evidence="7">
    <location>
        <begin position="265"/>
        <end position="276"/>
    </location>
</feature>
<comment type="subcellular location">
    <subcellularLocation>
        <location evidence="1">Cytoplasm</location>
    </subcellularLocation>
</comment>
<evidence type="ECO:0000256" key="7">
    <source>
        <dbReference type="SAM" id="MobiDB-lite"/>
    </source>
</evidence>
<dbReference type="EMBL" id="PGXC01000003">
    <property type="protein sequence ID" value="PKK91545.1"/>
    <property type="molecule type" value="Genomic_DNA"/>
</dbReference>
<evidence type="ECO:0000313" key="10">
    <source>
        <dbReference type="Proteomes" id="UP000233256"/>
    </source>
</evidence>
<feature type="domain" description="PhoH-like protein" evidence="8">
    <location>
        <begin position="59"/>
        <end position="261"/>
    </location>
</feature>
<keyword evidence="5" id="KW-0067">ATP-binding</keyword>
<dbReference type="InterPro" id="IPR003714">
    <property type="entry name" value="PhoH"/>
</dbReference>
<evidence type="ECO:0000256" key="6">
    <source>
        <dbReference type="ARBA" id="ARBA00039970"/>
    </source>
</evidence>
<evidence type="ECO:0000256" key="3">
    <source>
        <dbReference type="ARBA" id="ARBA00022490"/>
    </source>
</evidence>
<feature type="region of interest" description="Disordered" evidence="7">
    <location>
        <begin position="265"/>
        <end position="290"/>
    </location>
</feature>
<name>A0A2N1PT74_9BACT</name>
<dbReference type="PANTHER" id="PTHR30473:SF1">
    <property type="entry name" value="PHOH-LIKE PROTEIN"/>
    <property type="match status" value="1"/>
</dbReference>
<dbReference type="InterPro" id="IPR051451">
    <property type="entry name" value="PhoH2-like"/>
</dbReference>
<dbReference type="FunFam" id="3.40.50.300:FF:000013">
    <property type="entry name" value="PhoH family ATPase"/>
    <property type="match status" value="1"/>
</dbReference>
<evidence type="ECO:0000256" key="1">
    <source>
        <dbReference type="ARBA" id="ARBA00004496"/>
    </source>
</evidence>
<sequence>MSMGLVDLLNDLRMLVEQGQTIHSQDLHYAVRMLLRGRGSDFINALSREVNVSNKGNPIRPRTLGQARYVRAMENSKIVFCMGPAGTGKTFLAAALAARYLKNREISRIILTRPTVEAGEKLGFLPGELKDKVDPYFKPLYDAMLAFFPQDKFAKFIERGVVEIAPLAYMRGRTLSDSFLILDEAQNTTQTQMKMFLTRIGEGSTAIITGDQTQVDLPLGVCNGLQNSQSILDGIDGIEFVCLDAEDVVRHSIVQRIICAYSEHDQRSRESEKTSSAEKSVGRKGHRRSS</sequence>
<reference evidence="9 10" key="1">
    <citation type="journal article" date="2017" name="ISME J.">
        <title>Potential for microbial H2 and metal transformations associated with novel bacteria and archaea in deep terrestrial subsurface sediments.</title>
        <authorList>
            <person name="Hernsdorf A.W."/>
            <person name="Amano Y."/>
            <person name="Miyakawa K."/>
            <person name="Ise K."/>
            <person name="Suzuki Y."/>
            <person name="Anantharaman K."/>
            <person name="Probst A."/>
            <person name="Burstein D."/>
            <person name="Thomas B.C."/>
            <person name="Banfield J.F."/>
        </authorList>
    </citation>
    <scope>NUCLEOTIDE SEQUENCE [LARGE SCALE GENOMIC DNA]</scope>
    <source>
        <strain evidence="9">HGW-Wallbacteria-1</strain>
    </source>
</reference>
<protein>
    <recommendedName>
        <fullName evidence="6">PhoH-like protein</fullName>
    </recommendedName>
</protein>
<dbReference type="InterPro" id="IPR027417">
    <property type="entry name" value="P-loop_NTPase"/>
</dbReference>
<evidence type="ECO:0000256" key="5">
    <source>
        <dbReference type="ARBA" id="ARBA00022840"/>
    </source>
</evidence>
<dbReference type="GO" id="GO:0005524">
    <property type="term" value="F:ATP binding"/>
    <property type="evidence" value="ECO:0007669"/>
    <property type="project" value="UniProtKB-KW"/>
</dbReference>
<dbReference type="Proteomes" id="UP000233256">
    <property type="component" value="Unassembled WGS sequence"/>
</dbReference>
<dbReference type="Gene3D" id="3.40.50.300">
    <property type="entry name" value="P-loop containing nucleotide triphosphate hydrolases"/>
    <property type="match status" value="1"/>
</dbReference>
<organism evidence="9 10">
    <name type="scientific">Candidatus Wallbacteria bacterium HGW-Wallbacteria-1</name>
    <dbReference type="NCBI Taxonomy" id="2013854"/>
    <lineage>
        <taxon>Bacteria</taxon>
        <taxon>Candidatus Walliibacteriota</taxon>
    </lineage>
</organism>
<comment type="caution">
    <text evidence="9">The sequence shown here is derived from an EMBL/GenBank/DDBJ whole genome shotgun (WGS) entry which is preliminary data.</text>
</comment>
<dbReference type="PANTHER" id="PTHR30473">
    <property type="entry name" value="PROTEIN PHOH"/>
    <property type="match status" value="1"/>
</dbReference>
<keyword evidence="4" id="KW-0547">Nucleotide-binding</keyword>
<dbReference type="SUPFAM" id="SSF52540">
    <property type="entry name" value="P-loop containing nucleoside triphosphate hydrolases"/>
    <property type="match status" value="1"/>
</dbReference>
<dbReference type="GO" id="GO:0005829">
    <property type="term" value="C:cytosol"/>
    <property type="evidence" value="ECO:0007669"/>
    <property type="project" value="TreeGrafter"/>
</dbReference>
<gene>
    <name evidence="9" type="ORF">CVV64_04580</name>
</gene>
<evidence type="ECO:0000313" key="9">
    <source>
        <dbReference type="EMBL" id="PKK91545.1"/>
    </source>
</evidence>
<evidence type="ECO:0000256" key="4">
    <source>
        <dbReference type="ARBA" id="ARBA00022741"/>
    </source>
</evidence>
<keyword evidence="3" id="KW-0963">Cytoplasm</keyword>